<dbReference type="OrthoDB" id="507476at2"/>
<sequence>MSLEVVLFIALALILLAAGITIGRKSSLSLSGSVVQTVPVIEPINFAEPSDKSIQQMMDQLPVTPETVKAYLNVAKTLRQKGQYDQSIMVYQHLFGRANLAKVVNQEIQLHLAQDYYNLGLSNRSESLLMNLVKENSVFRFKAITELVKIYEQQKDWQNCINWGKQFGRKISEQQKKALSHHFCELAEVDIRKRAYASAEGHLAKALSENKQSFRAWLLYARLMLLWDHPKTAMKYLQKAIHANPVFIAEVFSFIDQQDITSFARDVREMIHAISGLEKMPSVMADKLVRDKQLLLSLGRQEINSKVVQLLINQADLTNVPADLAAIIHWADKHLVSHTSHQCSHCGFELNKLEWQCPSCKSWETVADKLDWEAQLSQSHRKVF</sequence>
<dbReference type="GO" id="GO:0046872">
    <property type="term" value="F:metal ion binding"/>
    <property type="evidence" value="ECO:0007669"/>
    <property type="project" value="UniProtKB-KW"/>
</dbReference>
<dbReference type="KEGG" id="gsn:YC6258_03850"/>
<dbReference type="STRING" id="1445510.YC6258_03850"/>
<evidence type="ECO:0000256" key="1">
    <source>
        <dbReference type="ARBA" id="ARBA00022723"/>
    </source>
</evidence>
<keyword evidence="1" id="KW-0479">Metal-binding</keyword>
<keyword evidence="3" id="KW-0808">Transferase</keyword>
<dbReference type="SUPFAM" id="SSF48452">
    <property type="entry name" value="TPR-like"/>
    <property type="match status" value="1"/>
</dbReference>
<proteinExistence type="predicted"/>
<name>A0A0C5VNJ4_9GAMM</name>
<protein>
    <submittedName>
        <fullName evidence="3">Putative N-acetylglucosaminyl transferase</fullName>
    </submittedName>
</protein>
<dbReference type="GO" id="GO:0016740">
    <property type="term" value="F:transferase activity"/>
    <property type="evidence" value="ECO:0007669"/>
    <property type="project" value="UniProtKB-KW"/>
</dbReference>
<dbReference type="InterPro" id="IPR011990">
    <property type="entry name" value="TPR-like_helical_dom_sf"/>
</dbReference>
<dbReference type="Gene3D" id="1.25.40.10">
    <property type="entry name" value="Tetratricopeptide repeat domain"/>
    <property type="match status" value="1"/>
</dbReference>
<dbReference type="EMBL" id="CP007142">
    <property type="protein sequence ID" value="AJQ95886.1"/>
    <property type="molecule type" value="Genomic_DNA"/>
</dbReference>
<organism evidence="3 4">
    <name type="scientific">Gynuella sunshinyii YC6258</name>
    <dbReference type="NCBI Taxonomy" id="1445510"/>
    <lineage>
        <taxon>Bacteria</taxon>
        <taxon>Pseudomonadati</taxon>
        <taxon>Pseudomonadota</taxon>
        <taxon>Gammaproteobacteria</taxon>
        <taxon>Oceanospirillales</taxon>
        <taxon>Saccharospirillaceae</taxon>
        <taxon>Gynuella</taxon>
    </lineage>
</organism>
<accession>A0A0C5VNJ4</accession>
<keyword evidence="4" id="KW-1185">Reference proteome</keyword>
<feature type="domain" description="LapB rubredoxin metal binding" evidence="2">
    <location>
        <begin position="341"/>
        <end position="366"/>
    </location>
</feature>
<gene>
    <name evidence="3" type="ORF">YC6258_03850</name>
</gene>
<dbReference type="AlphaFoldDB" id="A0A0C5VNJ4"/>
<dbReference type="HOGENOM" id="CLU_059365_1_0_6"/>
<evidence type="ECO:0000259" key="2">
    <source>
        <dbReference type="Pfam" id="PF18073"/>
    </source>
</evidence>
<reference evidence="3 4" key="1">
    <citation type="submission" date="2014-01" db="EMBL/GenBank/DDBJ databases">
        <title>Full genme sequencing of cellulolytic bacterium Gynuella sunshinyii YC6258T gen. nov., sp. nov.</title>
        <authorList>
            <person name="Khan H."/>
            <person name="Chung E.J."/>
            <person name="Chung Y.R."/>
        </authorList>
    </citation>
    <scope>NUCLEOTIDE SEQUENCE [LARGE SCALE GENOMIC DNA]</scope>
    <source>
        <strain evidence="3 4">YC6258</strain>
    </source>
</reference>
<dbReference type="Pfam" id="PF18073">
    <property type="entry name" value="Zn_ribbon_LapB"/>
    <property type="match status" value="1"/>
</dbReference>
<dbReference type="Proteomes" id="UP000032266">
    <property type="component" value="Chromosome"/>
</dbReference>
<evidence type="ECO:0000313" key="3">
    <source>
        <dbReference type="EMBL" id="AJQ95886.1"/>
    </source>
</evidence>
<dbReference type="RefSeq" id="WP_044618041.1">
    <property type="nucleotide sequence ID" value="NZ_CP007142.1"/>
</dbReference>
<dbReference type="InterPro" id="IPR041166">
    <property type="entry name" value="Rubredoxin_2"/>
</dbReference>
<evidence type="ECO:0000313" key="4">
    <source>
        <dbReference type="Proteomes" id="UP000032266"/>
    </source>
</evidence>